<name>A0ACC2I3A2_9PLEO</name>
<gene>
    <name evidence="1" type="ORF">OPT61_g7186</name>
</gene>
<comment type="caution">
    <text evidence="1">The sequence shown here is derived from an EMBL/GenBank/DDBJ whole genome shotgun (WGS) entry which is preliminary data.</text>
</comment>
<sequence>MEGINAALAEIDSFEPGEQFSYIQIAKKYGVDRSTLARRHQRVQVPREEANQNQPKLTPQQEEELVKYIFELTACHSVPTRVMIQNFASAVAETPCSDRRAWEKGEVRQSNQDGNCEWVSLLACICADGTVLPPGVIFASKNSTIRARWVAEIDPETEPIHATSSPTGWTNNDIGLAWPTQVFDRTQTLQLLDVVCFKPLSSNYSKELSNYLQASQGLSPIGKPEFMHLFWPAWTNTFTKTLVLSAFRVTGISPPNADVVLDRFRHTSQSRSLLISSGTSAYSGDDWLKACLLLRAEVKDPRSRGARKLGQTIHHLSIQNELLNQEVAGLRATLHLQKKKKQQPNKQLQLPPNEEYAGGAMLWSPRAFQQARARLDEQAQKDRDEALKKAEMKELRAANKRYNDMIAEEKRVRRVREKEDRAKLQAVKAAEVAKRKAKKEHQKQAQDAEKSIQLPKTVKRKLLQPAAPRKKQNRGGVGGGSQPIAHERSPSPPTRTSTHGRKLKVPKRFR</sequence>
<reference evidence="1" key="1">
    <citation type="submission" date="2022-11" db="EMBL/GenBank/DDBJ databases">
        <title>Genome Sequence of Boeremia exigua.</title>
        <authorList>
            <person name="Buettner E."/>
        </authorList>
    </citation>
    <scope>NUCLEOTIDE SEQUENCE</scope>
    <source>
        <strain evidence="1">CU02</strain>
    </source>
</reference>
<proteinExistence type="predicted"/>
<evidence type="ECO:0000313" key="1">
    <source>
        <dbReference type="EMBL" id="KAJ8109812.1"/>
    </source>
</evidence>
<accession>A0ACC2I3A2</accession>
<dbReference type="EMBL" id="JAPHNI010000568">
    <property type="protein sequence ID" value="KAJ8109812.1"/>
    <property type="molecule type" value="Genomic_DNA"/>
</dbReference>
<evidence type="ECO:0000313" key="2">
    <source>
        <dbReference type="Proteomes" id="UP001153331"/>
    </source>
</evidence>
<dbReference type="Proteomes" id="UP001153331">
    <property type="component" value="Unassembled WGS sequence"/>
</dbReference>
<organism evidence="1 2">
    <name type="scientific">Boeremia exigua</name>
    <dbReference type="NCBI Taxonomy" id="749465"/>
    <lineage>
        <taxon>Eukaryota</taxon>
        <taxon>Fungi</taxon>
        <taxon>Dikarya</taxon>
        <taxon>Ascomycota</taxon>
        <taxon>Pezizomycotina</taxon>
        <taxon>Dothideomycetes</taxon>
        <taxon>Pleosporomycetidae</taxon>
        <taxon>Pleosporales</taxon>
        <taxon>Pleosporineae</taxon>
        <taxon>Didymellaceae</taxon>
        <taxon>Boeremia</taxon>
    </lineage>
</organism>
<protein>
    <submittedName>
        <fullName evidence="1">Uncharacterized protein</fullName>
    </submittedName>
</protein>
<keyword evidence="2" id="KW-1185">Reference proteome</keyword>